<evidence type="ECO:0000256" key="2">
    <source>
        <dbReference type="HAMAP-Rule" id="MF_01940"/>
    </source>
</evidence>
<accession>A0A6M4AVQ0</accession>
<evidence type="ECO:0000313" key="3">
    <source>
        <dbReference type="EMBL" id="QJQ32470.1"/>
    </source>
</evidence>
<comment type="catalytic activity">
    <reaction evidence="2">
        <text>a 3'-end 2',3'-cyclophospho-ribonucleotide-RNA + H2O = a 3'-end 2'-phospho-ribonucleotide-RNA + H(+)</text>
        <dbReference type="Rhea" id="RHEA:11828"/>
        <dbReference type="Rhea" id="RHEA-COMP:10464"/>
        <dbReference type="Rhea" id="RHEA-COMP:17353"/>
        <dbReference type="ChEBI" id="CHEBI:15377"/>
        <dbReference type="ChEBI" id="CHEBI:15378"/>
        <dbReference type="ChEBI" id="CHEBI:83064"/>
        <dbReference type="ChEBI" id="CHEBI:173113"/>
        <dbReference type="EC" id="3.1.4.58"/>
    </reaction>
</comment>
<dbReference type="Pfam" id="PF13563">
    <property type="entry name" value="2_5_RNA_ligase2"/>
    <property type="match status" value="1"/>
</dbReference>
<dbReference type="EMBL" id="CP053015">
    <property type="protein sequence ID" value="QJQ32470.1"/>
    <property type="molecule type" value="Genomic_DNA"/>
</dbReference>
<dbReference type="Gene3D" id="3.90.1140.10">
    <property type="entry name" value="Cyclic phosphodiesterase"/>
    <property type="match status" value="1"/>
</dbReference>
<dbReference type="NCBIfam" id="TIGR02258">
    <property type="entry name" value="2_5_ligase"/>
    <property type="match status" value="1"/>
</dbReference>
<sequence>MKRLFVALEPPLPLRRALINTMGMVSGARWQNDAQLHLTLAFMGDVDEPAAEALDAMLAMISAPPVALRLKGAGSFASRGRVHSLWIGADPREALEQLAKKVSRAGREAGLPVEERAFVPHITVARLNAASGPVDGFLGQWADLTSEPHNVDRFGLYESRMGRSGSAYDLLAEYPLQG</sequence>
<feature type="active site" description="Proton acceptor" evidence="2">
    <location>
        <position position="121"/>
    </location>
</feature>
<feature type="short sequence motif" description="HXTX 1" evidence="2">
    <location>
        <begin position="37"/>
        <end position="40"/>
    </location>
</feature>
<organism evidence="3 4">
    <name type="scientific">Sphingomonas lacunae</name>
    <dbReference type="NCBI Taxonomy" id="2698828"/>
    <lineage>
        <taxon>Bacteria</taxon>
        <taxon>Pseudomonadati</taxon>
        <taxon>Pseudomonadota</taxon>
        <taxon>Alphaproteobacteria</taxon>
        <taxon>Sphingomonadales</taxon>
        <taxon>Sphingomonadaceae</taxon>
        <taxon>Sphingomonas</taxon>
    </lineage>
</organism>
<dbReference type="InterPro" id="IPR004175">
    <property type="entry name" value="RNA_CPDase"/>
</dbReference>
<dbReference type="InterPro" id="IPR009097">
    <property type="entry name" value="Cyclic_Pdiesterase"/>
</dbReference>
<dbReference type="HAMAP" id="MF_01940">
    <property type="entry name" value="RNA_CPDase"/>
    <property type="match status" value="1"/>
</dbReference>
<dbReference type="EC" id="3.1.4.58" evidence="2"/>
<protein>
    <recommendedName>
        <fullName evidence="2">RNA 2',3'-cyclic phosphodiesterase</fullName>
        <shortName evidence="2">RNA 2',3'-CPDase</shortName>
        <ecNumber evidence="2">3.1.4.58</ecNumber>
    </recommendedName>
</protein>
<proteinExistence type="inferred from homology"/>
<comment type="function">
    <text evidence="2">Hydrolyzes RNA 2',3'-cyclic phosphodiester to an RNA 2'-phosphomonoester.</text>
</comment>
<dbReference type="GO" id="GO:0008664">
    <property type="term" value="F:RNA 2',3'-cyclic 3'-phosphodiesterase activity"/>
    <property type="evidence" value="ECO:0007669"/>
    <property type="project" value="UniProtKB-EC"/>
</dbReference>
<gene>
    <name evidence="3" type="primary">thpR</name>
    <name evidence="3" type="ORF">GV829_08425</name>
</gene>
<name>A0A6M4AVQ0_9SPHN</name>
<comment type="similarity">
    <text evidence="2">Belongs to the 2H phosphoesterase superfamily. ThpR family.</text>
</comment>
<dbReference type="PANTHER" id="PTHR35561:SF1">
    <property type="entry name" value="RNA 2',3'-CYCLIC PHOSPHODIESTERASE"/>
    <property type="match status" value="1"/>
</dbReference>
<dbReference type="KEGG" id="slan:GV829_08425"/>
<dbReference type="GO" id="GO:0004113">
    <property type="term" value="F:2',3'-cyclic-nucleotide 3'-phosphodiesterase activity"/>
    <property type="evidence" value="ECO:0007669"/>
    <property type="project" value="InterPro"/>
</dbReference>
<dbReference type="RefSeq" id="WP_169945763.1">
    <property type="nucleotide sequence ID" value="NZ_CP053015.1"/>
</dbReference>
<reference evidence="3 4" key="1">
    <citation type="submission" date="2020-01" db="EMBL/GenBank/DDBJ databases">
        <title>Sphingomonas sp. strain CSW-10.</title>
        <authorList>
            <person name="Chen W.-M."/>
        </authorList>
    </citation>
    <scope>NUCLEOTIDE SEQUENCE [LARGE SCALE GENOMIC DNA]</scope>
    <source>
        <strain evidence="3 4">CSW-10</strain>
    </source>
</reference>
<dbReference type="SUPFAM" id="SSF55144">
    <property type="entry name" value="LigT-like"/>
    <property type="match status" value="1"/>
</dbReference>
<feature type="short sequence motif" description="HXTX 2" evidence="2">
    <location>
        <begin position="121"/>
        <end position="124"/>
    </location>
</feature>
<keyword evidence="1 2" id="KW-0378">Hydrolase</keyword>
<dbReference type="AlphaFoldDB" id="A0A6M4AVQ0"/>
<dbReference type="PANTHER" id="PTHR35561">
    <property type="entry name" value="RNA 2',3'-CYCLIC PHOSPHODIESTERASE"/>
    <property type="match status" value="1"/>
</dbReference>
<evidence type="ECO:0000313" key="4">
    <source>
        <dbReference type="Proteomes" id="UP000503018"/>
    </source>
</evidence>
<keyword evidence="4" id="KW-1185">Reference proteome</keyword>
<dbReference type="Proteomes" id="UP000503018">
    <property type="component" value="Chromosome"/>
</dbReference>
<evidence type="ECO:0000256" key="1">
    <source>
        <dbReference type="ARBA" id="ARBA00022801"/>
    </source>
</evidence>
<feature type="active site" description="Proton donor" evidence="2">
    <location>
        <position position="37"/>
    </location>
</feature>